<feature type="region of interest" description="Disordered" evidence="1">
    <location>
        <begin position="409"/>
        <end position="466"/>
    </location>
</feature>
<feature type="compositionally biased region" description="Low complexity" evidence="1">
    <location>
        <begin position="700"/>
        <end position="710"/>
    </location>
</feature>
<evidence type="ECO:0000256" key="1">
    <source>
        <dbReference type="SAM" id="MobiDB-lite"/>
    </source>
</evidence>
<dbReference type="AlphaFoldDB" id="A0A1C1C8M2"/>
<sequence>MTNHSTNSPAGRQRRYTVSRLLELAPQSRPTSFDLSKFTYDAARAGVVPPLGACVMSNRRTSSDRPRGWSHESGSSQDEVIVYQGNRMAKLPERQPTVPPSGQSAQKDEGFARFLKKHSSPTHQRVTTGGRIVPMEQRPPFFSLQHSSQDTEDQKKSVHEEVKATTKPTAAGLDQARPGVPGSSILQPQPQPFMPVSNGVMDAATFAAGTDPTVVASTIPLGLDATRMQPTYLQAVTASPFYGGMPGDPYSLMPVPSQMYPGSAVPFAGFNGAVGPTFSMPFIPNPQMLGFPPSCGITTTPTVPQPPSGSFDEHMLNESIELFQNLGEQLKALDRHRAMNDRDPYVVDQRKAIVQLRAEAKNQITYWSEKLGQDPHAMPKNSSGAPNGKLNVQATSYVPLRGDQAAETLSDTRGSSLKPNGISQGHAKPDFVVDSTRRPIPIVPPPEKLSTVQQGGRDGGSKSESVEVDEWGIRVGPAPPEIQRQQNEMLREIVRQASISPLGSSENAIVFTPQGSHVITPTTQPHETKEARTDTDSGTSDWLPTNPGRAPPTVEACYEVQLDAMRLPIGVVTKVRMPDGTITEVRGCGLKRPPSFEMDEFEQRYWTTKPKVTKEMFENFVEVRADGGKNAPADIATYCEFMGLESGSVPMGKSDISDKQSNESMHATKDLTNAQDMLREISGRGYSSTIEKSNGSGPRLSSLKLSSASSPPIWSRADDKVGWFANEHSRSGRLTGSETHSSKGISSVSVQKFHAMGRLPHVDGPSDGQRVSAVSMLAAASKTVSPQPAPRSVPSSESFYGSYGQEDRGVSVVSDDVFRTRMRQEESM</sequence>
<keyword evidence="3" id="KW-1185">Reference proteome</keyword>
<dbReference type="VEuPathDB" id="FungiDB:G647_07483"/>
<feature type="compositionally biased region" description="Basic and acidic residues" evidence="1">
    <location>
        <begin position="526"/>
        <end position="535"/>
    </location>
</feature>
<feature type="region of interest" description="Disordered" evidence="1">
    <location>
        <begin position="781"/>
        <end position="804"/>
    </location>
</feature>
<accession>A0A1C1C8M2</accession>
<proteinExistence type="predicted"/>
<dbReference type="Proteomes" id="UP000094526">
    <property type="component" value="Unassembled WGS sequence"/>
</dbReference>
<dbReference type="OrthoDB" id="5401902at2759"/>
<feature type="compositionally biased region" description="Polar residues" evidence="1">
    <location>
        <begin position="687"/>
        <end position="696"/>
    </location>
</feature>
<feature type="region of interest" description="Disordered" evidence="1">
    <location>
        <begin position="56"/>
        <end position="78"/>
    </location>
</feature>
<feature type="compositionally biased region" description="Basic and acidic residues" evidence="1">
    <location>
        <begin position="427"/>
        <end position="437"/>
    </location>
</feature>
<dbReference type="EMBL" id="LGRB01000020">
    <property type="protein sequence ID" value="OCT44809.1"/>
    <property type="molecule type" value="Genomic_DNA"/>
</dbReference>
<feature type="region of interest" description="Disordered" evidence="1">
    <location>
        <begin position="166"/>
        <end position="190"/>
    </location>
</feature>
<organism evidence="2 3">
    <name type="scientific">Cladophialophora carrionii</name>
    <dbReference type="NCBI Taxonomy" id="86049"/>
    <lineage>
        <taxon>Eukaryota</taxon>
        <taxon>Fungi</taxon>
        <taxon>Dikarya</taxon>
        <taxon>Ascomycota</taxon>
        <taxon>Pezizomycotina</taxon>
        <taxon>Eurotiomycetes</taxon>
        <taxon>Chaetothyriomycetidae</taxon>
        <taxon>Chaetothyriales</taxon>
        <taxon>Herpotrichiellaceae</taxon>
        <taxon>Cladophialophora</taxon>
    </lineage>
</organism>
<gene>
    <name evidence="2" type="ORF">CLCR_05455</name>
</gene>
<feature type="region of interest" description="Disordered" evidence="1">
    <location>
        <begin position="517"/>
        <end position="550"/>
    </location>
</feature>
<evidence type="ECO:0000313" key="2">
    <source>
        <dbReference type="EMBL" id="OCT44809.1"/>
    </source>
</evidence>
<name>A0A1C1C8M2_9EURO</name>
<protein>
    <submittedName>
        <fullName evidence="2">Uncharacterized protein</fullName>
    </submittedName>
</protein>
<feature type="compositionally biased region" description="Polar residues" evidence="1">
    <location>
        <begin position="409"/>
        <end position="423"/>
    </location>
</feature>
<feature type="compositionally biased region" description="Basic and acidic residues" evidence="1">
    <location>
        <begin position="61"/>
        <end position="70"/>
    </location>
</feature>
<dbReference type="VEuPathDB" id="FungiDB:CLCR_05455"/>
<dbReference type="eggNOG" id="ENOG502SVYW">
    <property type="taxonomic scope" value="Eukaryota"/>
</dbReference>
<evidence type="ECO:0000313" key="3">
    <source>
        <dbReference type="Proteomes" id="UP000094526"/>
    </source>
</evidence>
<reference evidence="3" key="1">
    <citation type="submission" date="2015-07" db="EMBL/GenBank/DDBJ databases">
        <authorList>
            <person name="Teixeira M.M."/>
            <person name="Souza R.C."/>
            <person name="Almeida L.G."/>
            <person name="Vicente V.A."/>
            <person name="de Hoog S."/>
            <person name="Bocca A.L."/>
            <person name="de Almeida S.R."/>
            <person name="Vasconcelos A.T."/>
            <person name="Felipe M.S."/>
        </authorList>
    </citation>
    <scope>NUCLEOTIDE SEQUENCE [LARGE SCALE GENOMIC DNA]</scope>
    <source>
        <strain evidence="3">KSF</strain>
    </source>
</reference>
<feature type="region of interest" description="Disordered" evidence="1">
    <location>
        <begin position="687"/>
        <end position="712"/>
    </location>
</feature>
<comment type="caution">
    <text evidence="2">The sequence shown here is derived from an EMBL/GenBank/DDBJ whole genome shotgun (WGS) entry which is preliminary data.</text>
</comment>